<name>A0A7R9EGF4_9NEOP</name>
<dbReference type="InterPro" id="IPR051549">
    <property type="entry name" value="PEP_Utilizing_Enz"/>
</dbReference>
<dbReference type="PANTHER" id="PTHR43615">
    <property type="entry name" value="PHOSPHOENOLPYRUVATE SYNTHASE-RELATED"/>
    <property type="match status" value="1"/>
</dbReference>
<dbReference type="EMBL" id="OB796143">
    <property type="protein sequence ID" value="CAD7433105.1"/>
    <property type="molecule type" value="Genomic_DNA"/>
</dbReference>
<reference evidence="1" key="1">
    <citation type="submission" date="2020-11" db="EMBL/GenBank/DDBJ databases">
        <authorList>
            <person name="Tran Van P."/>
        </authorList>
    </citation>
    <scope>NUCLEOTIDE SEQUENCE</scope>
</reference>
<accession>A0A7R9EGF4</accession>
<sequence length="374" mass="43074">MFSPPCQQMDFYHIPHSNSPCSHHLFNRWTSITFHIPTVHVLATLSKDGLLSHSTFQQSMFSPPCQKMDFYHIPRSSSPCSRHLANRWTSITFHVPAVNVLATLSTDGLLSHYTFQQSMFSPPCQQMDPSEIAGLLLKSGSVEEFCNQPPKIARDWLEKNSPDGARRFRQFLTQHGHRGIKEFDLMTQTWELDCSGLISMIQTMLRSSTSTNHTKRETLTSKQTVDRLKSPRKLGTNLALRWLLPVCRSSVARRENTKESFIKVIHKFRLAYRGLARLLVQEEVLPDESLVFFLTHYELGKVLETHDPVLINKAARRQRLWPQWERLKFPEISIGLPAPVKSWALGTHPMTVEFGNKRTNLPPYILLCLCHRTF</sequence>
<evidence type="ECO:0000313" key="1">
    <source>
        <dbReference type="EMBL" id="CAD7433105.1"/>
    </source>
</evidence>
<dbReference type="AlphaFoldDB" id="A0A7R9EGF4"/>
<dbReference type="PANTHER" id="PTHR43615:SF1">
    <property type="entry name" value="PPDK_N DOMAIN-CONTAINING PROTEIN"/>
    <property type="match status" value="1"/>
</dbReference>
<protein>
    <submittedName>
        <fullName evidence="1">Uncharacterized protein</fullName>
    </submittedName>
</protein>
<gene>
    <name evidence="1" type="ORF">TMSB3V08_LOCUS9793</name>
</gene>
<proteinExistence type="predicted"/>
<organism evidence="1">
    <name type="scientific">Timema monikensis</name>
    <dbReference type="NCBI Taxonomy" id="170555"/>
    <lineage>
        <taxon>Eukaryota</taxon>
        <taxon>Metazoa</taxon>
        <taxon>Ecdysozoa</taxon>
        <taxon>Arthropoda</taxon>
        <taxon>Hexapoda</taxon>
        <taxon>Insecta</taxon>
        <taxon>Pterygota</taxon>
        <taxon>Neoptera</taxon>
        <taxon>Polyneoptera</taxon>
        <taxon>Phasmatodea</taxon>
        <taxon>Timematodea</taxon>
        <taxon>Timematoidea</taxon>
        <taxon>Timematidae</taxon>
        <taxon>Timema</taxon>
    </lineage>
</organism>